<evidence type="ECO:0000256" key="1">
    <source>
        <dbReference type="SAM" id="MobiDB-lite"/>
    </source>
</evidence>
<feature type="compositionally biased region" description="Basic and acidic residues" evidence="1">
    <location>
        <begin position="85"/>
        <end position="98"/>
    </location>
</feature>
<keyword evidence="3" id="KW-1185">Reference proteome</keyword>
<dbReference type="Proteomes" id="UP000563524">
    <property type="component" value="Unassembled WGS sequence"/>
</dbReference>
<dbReference type="EMBL" id="JACHOB010000006">
    <property type="protein sequence ID" value="MBB4659965.1"/>
    <property type="molecule type" value="Genomic_DNA"/>
</dbReference>
<dbReference type="AlphaFoldDB" id="A0A840I6N2"/>
<name>A0A840I6N2_9PROT</name>
<proteinExistence type="predicted"/>
<organism evidence="2 3">
    <name type="scientific">Parvularcula dongshanensis</name>
    <dbReference type="NCBI Taxonomy" id="1173995"/>
    <lineage>
        <taxon>Bacteria</taxon>
        <taxon>Pseudomonadati</taxon>
        <taxon>Pseudomonadota</taxon>
        <taxon>Alphaproteobacteria</taxon>
        <taxon>Parvularculales</taxon>
        <taxon>Parvularculaceae</taxon>
        <taxon>Parvularcula</taxon>
    </lineage>
</organism>
<protein>
    <submittedName>
        <fullName evidence="2">Uncharacterized protein</fullName>
    </submittedName>
</protein>
<evidence type="ECO:0000313" key="2">
    <source>
        <dbReference type="EMBL" id="MBB4659965.1"/>
    </source>
</evidence>
<feature type="region of interest" description="Disordered" evidence="1">
    <location>
        <begin position="79"/>
        <end position="117"/>
    </location>
</feature>
<sequence>MTPDHSPRLPFVVLNGTLDAFQAVTRGVSAIALSALGGHPIGVSPPPESEGFTPPAIAPEETETASTALASALNTRAKEALSAYKPDRSPAKGLEAPKEIPAPKTPPRELGPDPFKP</sequence>
<gene>
    <name evidence="2" type="ORF">GGQ59_002509</name>
</gene>
<feature type="compositionally biased region" description="Basic and acidic residues" evidence="1">
    <location>
        <begin position="106"/>
        <end position="117"/>
    </location>
</feature>
<comment type="caution">
    <text evidence="2">The sequence shown here is derived from an EMBL/GenBank/DDBJ whole genome shotgun (WGS) entry which is preliminary data.</text>
</comment>
<dbReference type="RefSeq" id="WP_183819105.1">
    <property type="nucleotide sequence ID" value="NZ_JACHOB010000006.1"/>
</dbReference>
<reference evidence="2 3" key="1">
    <citation type="submission" date="2020-08" db="EMBL/GenBank/DDBJ databases">
        <title>Genomic Encyclopedia of Type Strains, Phase IV (KMG-IV): sequencing the most valuable type-strain genomes for metagenomic binning, comparative biology and taxonomic classification.</title>
        <authorList>
            <person name="Goeker M."/>
        </authorList>
    </citation>
    <scope>NUCLEOTIDE SEQUENCE [LARGE SCALE GENOMIC DNA]</scope>
    <source>
        <strain evidence="2 3">DSM 102850</strain>
    </source>
</reference>
<evidence type="ECO:0000313" key="3">
    <source>
        <dbReference type="Proteomes" id="UP000563524"/>
    </source>
</evidence>
<accession>A0A840I6N2</accession>